<comment type="caution">
    <text evidence="1">The sequence shown here is derived from an EMBL/GenBank/DDBJ whole genome shotgun (WGS) entry which is preliminary data.</text>
</comment>
<proteinExistence type="predicted"/>
<organism evidence="1 2">
    <name type="scientific">Pseudomonas syringae pv. aptata</name>
    <dbReference type="NCBI Taxonomy" id="83167"/>
    <lineage>
        <taxon>Bacteria</taxon>
        <taxon>Pseudomonadati</taxon>
        <taxon>Pseudomonadota</taxon>
        <taxon>Gammaproteobacteria</taxon>
        <taxon>Pseudomonadales</taxon>
        <taxon>Pseudomonadaceae</taxon>
        <taxon>Pseudomonas</taxon>
        <taxon>Pseudomonas syringae</taxon>
    </lineage>
</organism>
<reference evidence="1 2" key="1">
    <citation type="submission" date="2018-08" db="EMBL/GenBank/DDBJ databases">
        <title>Recombination of ecologically and evolutionarily significant loci maintains genetic cohesion in the Pseudomonas syringae species complex.</title>
        <authorList>
            <person name="Dillon M."/>
            <person name="Thakur S."/>
            <person name="Almeida R.N.D."/>
            <person name="Weir B.S."/>
            <person name="Guttman D.S."/>
        </authorList>
    </citation>
    <scope>NUCLEOTIDE SEQUENCE [LARGE SCALE GENOMIC DNA]</scope>
    <source>
        <strain evidence="1 2">ICMP 4388</strain>
    </source>
</reference>
<dbReference type="AlphaFoldDB" id="A0A0N8T8B2"/>
<name>A0A0N8T8B2_PSEAP</name>
<gene>
    <name evidence="1" type="ORF">ALQ37_102558</name>
</gene>
<protein>
    <submittedName>
        <fullName evidence="1">Uncharacterized protein</fullName>
    </submittedName>
</protein>
<dbReference type="RefSeq" id="WP_024661988.1">
    <property type="nucleotide sequence ID" value="NZ_JBPDUT010000002.1"/>
</dbReference>
<sequence length="197" mass="22472">MFSSGIEKTILLTLLAAVGGAFKLGLETQHRWLVGSEQEVVAKGSYIKLKELEDGYYSKKYVDENYLSKNSVLEGFVTKKQYNEIAAELVEYRSKAQLAAKALKSETKQLSYGEVWHPQNPEFVIRFDSYSVDVDSVFTGIVTTILPESERSTYRMSPLSNSRVYKFRYEGQSYSLKLAFKNVRDEIFLEATLTQIL</sequence>
<accession>A0A0N8T8B2</accession>
<evidence type="ECO:0000313" key="2">
    <source>
        <dbReference type="Proteomes" id="UP000274541"/>
    </source>
</evidence>
<dbReference type="Proteomes" id="UP000274541">
    <property type="component" value="Unassembled WGS sequence"/>
</dbReference>
<evidence type="ECO:0000313" key="1">
    <source>
        <dbReference type="EMBL" id="RMO63388.1"/>
    </source>
</evidence>
<dbReference type="EMBL" id="RBPX01000224">
    <property type="protein sequence ID" value="RMO63388.1"/>
    <property type="molecule type" value="Genomic_DNA"/>
</dbReference>